<organism evidence="1 2">
    <name type="scientific">Methanosarcina thermophila</name>
    <dbReference type="NCBI Taxonomy" id="2210"/>
    <lineage>
        <taxon>Archaea</taxon>
        <taxon>Methanobacteriati</taxon>
        <taxon>Methanobacteriota</taxon>
        <taxon>Stenosarchaea group</taxon>
        <taxon>Methanomicrobia</taxon>
        <taxon>Methanosarcinales</taxon>
        <taxon>Methanosarcinaceae</taxon>
        <taxon>Methanosarcina</taxon>
    </lineage>
</organism>
<sequence>MEISFSRSKFSWAEYFSDKKKGGHRYSTDEFLYKEAKENFSTSVEVNLFSILGAAPESS</sequence>
<accession>A0A3G9D0Q6</accession>
<evidence type="ECO:0000313" key="2">
    <source>
        <dbReference type="Proteomes" id="UP000265557"/>
    </source>
</evidence>
<dbReference type="AlphaFoldDB" id="A0A3G9D0Q6"/>
<evidence type="ECO:0000313" key="1">
    <source>
        <dbReference type="EMBL" id="BAW30521.1"/>
    </source>
</evidence>
<proteinExistence type="predicted"/>
<name>A0A3G9D0Q6_METTE</name>
<gene>
    <name evidence="1" type="ORF">MESMT1_2591</name>
</gene>
<reference evidence="1 2" key="1">
    <citation type="submission" date="2016-09" db="EMBL/GenBank/DDBJ databases">
        <title>Complete Genome Sequence of Methanosarcina thermophila MT-1.</title>
        <authorList>
            <person name="Kouzuma A."/>
        </authorList>
    </citation>
    <scope>NUCLEOTIDE SEQUENCE [LARGE SCALE GENOMIC DNA]</scope>
    <source>
        <strain evidence="1 2">MT-1</strain>
    </source>
</reference>
<protein>
    <submittedName>
        <fullName evidence="1">Uncharacterized protein</fullName>
    </submittedName>
</protein>
<dbReference type="GeneID" id="85142174"/>
<dbReference type="RefSeq" id="WP_310572468.1">
    <property type="nucleotide sequence ID" value="NZ_FPAO01000002.1"/>
</dbReference>
<dbReference type="EMBL" id="AP017646">
    <property type="protein sequence ID" value="BAW30521.1"/>
    <property type="molecule type" value="Genomic_DNA"/>
</dbReference>
<dbReference type="Proteomes" id="UP000265557">
    <property type="component" value="Chromosome"/>
</dbReference>